<feature type="compositionally biased region" description="Low complexity" evidence="12">
    <location>
        <begin position="409"/>
        <end position="424"/>
    </location>
</feature>
<evidence type="ECO:0000256" key="12">
    <source>
        <dbReference type="SAM" id="MobiDB-lite"/>
    </source>
</evidence>
<dbReference type="GO" id="GO:0005886">
    <property type="term" value="C:plasma membrane"/>
    <property type="evidence" value="ECO:0007669"/>
    <property type="project" value="UniProtKB-SubCell"/>
</dbReference>
<dbReference type="Gene3D" id="3.30.200.20">
    <property type="entry name" value="Phosphorylase Kinase, domain 1"/>
    <property type="match status" value="1"/>
</dbReference>
<feature type="compositionally biased region" description="Pro residues" evidence="12">
    <location>
        <begin position="316"/>
        <end position="331"/>
    </location>
</feature>
<dbReference type="InterPro" id="IPR011009">
    <property type="entry name" value="Kinase-like_dom_sf"/>
</dbReference>
<evidence type="ECO:0000259" key="13">
    <source>
        <dbReference type="PROSITE" id="PS50011"/>
    </source>
</evidence>
<evidence type="ECO:0000256" key="10">
    <source>
        <dbReference type="ARBA" id="ARBA00023288"/>
    </source>
</evidence>
<dbReference type="GO" id="GO:0004674">
    <property type="term" value="F:protein serine/threonine kinase activity"/>
    <property type="evidence" value="ECO:0007669"/>
    <property type="project" value="UniProtKB-KW"/>
</dbReference>
<evidence type="ECO:0000256" key="7">
    <source>
        <dbReference type="ARBA" id="ARBA00022777"/>
    </source>
</evidence>
<feature type="compositionally biased region" description="Low complexity" evidence="12">
    <location>
        <begin position="443"/>
        <end position="465"/>
    </location>
</feature>
<evidence type="ECO:0000256" key="6">
    <source>
        <dbReference type="ARBA" id="ARBA00022741"/>
    </source>
</evidence>
<keyword evidence="5" id="KW-0808">Transferase</keyword>
<dbReference type="EMBL" id="PJQY01000248">
    <property type="protein sequence ID" value="PQQ14883.1"/>
    <property type="molecule type" value="Genomic_DNA"/>
</dbReference>
<evidence type="ECO:0000313" key="14">
    <source>
        <dbReference type="EMBL" id="PQQ14883.1"/>
    </source>
</evidence>
<keyword evidence="4" id="KW-0723">Serine/threonine-protein kinase</keyword>
<keyword evidence="10" id="KW-0449">Lipoprotein</keyword>
<feature type="region of interest" description="Disordered" evidence="12">
    <location>
        <begin position="1"/>
        <end position="41"/>
    </location>
</feature>
<evidence type="ECO:0000256" key="2">
    <source>
        <dbReference type="ARBA" id="ARBA00008684"/>
    </source>
</evidence>
<reference evidence="14 15" key="1">
    <citation type="submission" date="2018-02" db="EMBL/GenBank/DDBJ databases">
        <title>Draft genome of wild Prunus yedoensis var. nudiflora.</title>
        <authorList>
            <person name="Baek S."/>
            <person name="Kim J.-H."/>
            <person name="Choi K."/>
            <person name="Kim G.-B."/>
            <person name="Cho A."/>
            <person name="Jang H."/>
            <person name="Shin C.-H."/>
            <person name="Yu H.-J."/>
            <person name="Mun J.-H."/>
        </authorList>
    </citation>
    <scope>NUCLEOTIDE SEQUENCE [LARGE SCALE GENOMIC DNA]</scope>
    <source>
        <strain evidence="15">cv. Jeju island</strain>
        <tissue evidence="14">Leaf</tissue>
    </source>
</reference>
<feature type="compositionally biased region" description="Polar residues" evidence="12">
    <location>
        <begin position="432"/>
        <end position="442"/>
    </location>
</feature>
<evidence type="ECO:0000256" key="8">
    <source>
        <dbReference type="ARBA" id="ARBA00022840"/>
    </source>
</evidence>
<accession>A0A314Z8L9</accession>
<evidence type="ECO:0000256" key="5">
    <source>
        <dbReference type="ARBA" id="ARBA00022679"/>
    </source>
</evidence>
<dbReference type="PROSITE" id="PS00107">
    <property type="entry name" value="PROTEIN_KINASE_ATP"/>
    <property type="match status" value="1"/>
</dbReference>
<evidence type="ECO:0000256" key="11">
    <source>
        <dbReference type="PROSITE-ProRule" id="PRU10141"/>
    </source>
</evidence>
<keyword evidence="7 14" id="KW-0418">Kinase</keyword>
<dbReference type="Gene3D" id="1.10.510.10">
    <property type="entry name" value="Transferase(Phosphotransferase) domain 1"/>
    <property type="match status" value="1"/>
</dbReference>
<dbReference type="InterPro" id="IPR017441">
    <property type="entry name" value="Protein_kinase_ATP_BS"/>
</dbReference>
<feature type="compositionally biased region" description="Low complexity" evidence="12">
    <location>
        <begin position="483"/>
        <end position="497"/>
    </location>
</feature>
<keyword evidence="9" id="KW-0472">Membrane</keyword>
<dbReference type="SUPFAM" id="SSF56112">
    <property type="entry name" value="Protein kinase-like (PK-like)"/>
    <property type="match status" value="1"/>
</dbReference>
<keyword evidence="8 11" id="KW-0067">ATP-binding</keyword>
<sequence length="564" mass="61827">MSCFPCFGSQRSKRSNSKRLENASPPIGQAELKKQKPAEGVNPADINAKTFTFRELATATKNFRQECLLGEGGFGRVYKGTFQSSGQVVAVKQLDRNGMQEKRNQRLLVYEYISGGSLDDRVLVNGSDHKPLDWYARVKIAYGAAIGLEYLHEKANPPVIYRDLKSSNILLDEEFNPKLSDVGLAKLGPDGDKMHGPSRLMGTYGFCAPEYSKSGEVTMKSDVYSFGVVLLELITGRRAIDTTRPNDEQNLVSWAQPLFRDPKKFPDMADPLLNREFPEKDLNQAVAVAAMCLQEEAGVRPFMSDVVTTLSFLSTTPPPPEAIPAPLPADPIPTENDDENLDGSEVEDGEVSDQEESIRSSSDNLRGTDISDGDGSEDETQETGTESKEWHSFSSPKGSMRFRDESVYSSQRGSKESSVSSQKSNKGDHNLDGNSSQVSSNQSKYASISSRSSSRGSTEESVSNSQKNSCRKSEKESATVTLGGISSTGEHSSEGGSVCHDDQQNGSRGPDDQHNISSRPDEQQNRNRAPLPVLKDGNVHFDPNHTKNESREVLTSKKCQSSHY</sequence>
<dbReference type="GO" id="GO:0005524">
    <property type="term" value="F:ATP binding"/>
    <property type="evidence" value="ECO:0007669"/>
    <property type="project" value="UniProtKB-UniRule"/>
</dbReference>
<feature type="compositionally biased region" description="Acidic residues" evidence="12">
    <location>
        <begin position="371"/>
        <end position="381"/>
    </location>
</feature>
<gene>
    <name evidence="14" type="ORF">Pyn_39581</name>
</gene>
<dbReference type="InterPro" id="IPR008271">
    <property type="entry name" value="Ser/Thr_kinase_AS"/>
</dbReference>
<dbReference type="Pfam" id="PF00069">
    <property type="entry name" value="Pkinase"/>
    <property type="match status" value="1"/>
</dbReference>
<evidence type="ECO:0000313" key="15">
    <source>
        <dbReference type="Proteomes" id="UP000250321"/>
    </source>
</evidence>
<feature type="compositionally biased region" description="Basic and acidic residues" evidence="12">
    <location>
        <begin position="537"/>
        <end position="555"/>
    </location>
</feature>
<dbReference type="PROSITE" id="PS00108">
    <property type="entry name" value="PROTEIN_KINASE_ST"/>
    <property type="match status" value="1"/>
</dbReference>
<dbReference type="PANTHER" id="PTHR47985:SF32">
    <property type="entry name" value="RECEPTOR-LIKE KINASE LIP2"/>
    <property type="match status" value="1"/>
</dbReference>
<dbReference type="Proteomes" id="UP000250321">
    <property type="component" value="Unassembled WGS sequence"/>
</dbReference>
<name>A0A314Z8L9_PRUYE</name>
<protein>
    <submittedName>
        <fullName evidence="14">Serine/threonine-protein kinase</fullName>
    </submittedName>
</protein>
<dbReference type="FunFam" id="1.10.510.10:FF:000032">
    <property type="entry name" value="Serine/threonine-protein kinase PBS1"/>
    <property type="match status" value="1"/>
</dbReference>
<keyword evidence="6 11" id="KW-0547">Nucleotide-binding</keyword>
<organism evidence="14 15">
    <name type="scientific">Prunus yedoensis var. nudiflora</name>
    <dbReference type="NCBI Taxonomy" id="2094558"/>
    <lineage>
        <taxon>Eukaryota</taxon>
        <taxon>Viridiplantae</taxon>
        <taxon>Streptophyta</taxon>
        <taxon>Embryophyta</taxon>
        <taxon>Tracheophyta</taxon>
        <taxon>Spermatophyta</taxon>
        <taxon>Magnoliopsida</taxon>
        <taxon>eudicotyledons</taxon>
        <taxon>Gunneridae</taxon>
        <taxon>Pentapetalae</taxon>
        <taxon>rosids</taxon>
        <taxon>fabids</taxon>
        <taxon>Rosales</taxon>
        <taxon>Rosaceae</taxon>
        <taxon>Amygdaloideae</taxon>
        <taxon>Amygdaleae</taxon>
        <taxon>Prunus</taxon>
    </lineage>
</organism>
<evidence type="ECO:0000256" key="9">
    <source>
        <dbReference type="ARBA" id="ARBA00023136"/>
    </source>
</evidence>
<evidence type="ECO:0000256" key="4">
    <source>
        <dbReference type="ARBA" id="ARBA00022527"/>
    </source>
</evidence>
<dbReference type="PROSITE" id="PS50011">
    <property type="entry name" value="PROTEIN_KINASE_DOM"/>
    <property type="match status" value="1"/>
</dbReference>
<dbReference type="AlphaFoldDB" id="A0A314Z8L9"/>
<feature type="domain" description="Protein kinase" evidence="13">
    <location>
        <begin position="63"/>
        <end position="313"/>
    </location>
</feature>
<comment type="similarity">
    <text evidence="2">Belongs to the protein kinase superfamily. Ser/Thr protein kinase family.</text>
</comment>
<comment type="subcellular location">
    <subcellularLocation>
        <location evidence="1">Cell membrane</location>
        <topology evidence="1">Lipid-anchor</topology>
    </subcellularLocation>
</comment>
<keyword evidence="15" id="KW-1185">Reference proteome</keyword>
<keyword evidence="3" id="KW-1003">Cell membrane</keyword>
<feature type="compositionally biased region" description="Basic and acidic residues" evidence="12">
    <location>
        <begin position="499"/>
        <end position="525"/>
    </location>
</feature>
<feature type="compositionally biased region" description="Acidic residues" evidence="12">
    <location>
        <begin position="335"/>
        <end position="355"/>
    </location>
</feature>
<evidence type="ECO:0000256" key="1">
    <source>
        <dbReference type="ARBA" id="ARBA00004193"/>
    </source>
</evidence>
<dbReference type="SMART" id="SM00220">
    <property type="entry name" value="S_TKc"/>
    <property type="match status" value="1"/>
</dbReference>
<dbReference type="OrthoDB" id="1156772at2759"/>
<proteinExistence type="inferred from homology"/>
<dbReference type="InterPro" id="IPR000719">
    <property type="entry name" value="Prot_kinase_dom"/>
</dbReference>
<dbReference type="PANTHER" id="PTHR47985">
    <property type="entry name" value="OS07G0668900 PROTEIN"/>
    <property type="match status" value="1"/>
</dbReference>
<comment type="caution">
    <text evidence="14">The sequence shown here is derived from an EMBL/GenBank/DDBJ whole genome shotgun (WGS) entry which is preliminary data.</text>
</comment>
<evidence type="ECO:0000256" key="3">
    <source>
        <dbReference type="ARBA" id="ARBA00022475"/>
    </source>
</evidence>
<feature type="binding site" evidence="11">
    <location>
        <position position="92"/>
    </location>
    <ligand>
        <name>ATP</name>
        <dbReference type="ChEBI" id="CHEBI:30616"/>
    </ligand>
</feature>
<feature type="region of interest" description="Disordered" evidence="12">
    <location>
        <begin position="313"/>
        <end position="564"/>
    </location>
</feature>